<dbReference type="KEGG" id="ccel:CCDG5_1749"/>
<dbReference type="GO" id="GO:0005524">
    <property type="term" value="F:ATP binding"/>
    <property type="evidence" value="ECO:0007669"/>
    <property type="project" value="UniProtKB-KW"/>
</dbReference>
<dbReference type="STRING" id="29343.CCDG5_1749"/>
<name>A0A078KR23_9FIRM</name>
<dbReference type="Proteomes" id="UP000032431">
    <property type="component" value="Chromosome I"/>
</dbReference>
<dbReference type="InterPro" id="IPR013749">
    <property type="entry name" value="PM/HMP-P_kinase-1"/>
</dbReference>
<dbReference type="EC" id="2.7.1.35" evidence="1"/>
<evidence type="ECO:0000313" key="9">
    <source>
        <dbReference type="Proteomes" id="UP000032431"/>
    </source>
</evidence>
<dbReference type="PANTHER" id="PTHR20858:SF17">
    <property type="entry name" value="HYDROXYMETHYLPYRIMIDINE_PHOSPHOMETHYLPYRIMIDINE KINASE THI20-RELATED"/>
    <property type="match status" value="1"/>
</dbReference>
<dbReference type="GO" id="GO:0009228">
    <property type="term" value="P:thiamine biosynthetic process"/>
    <property type="evidence" value="ECO:0007669"/>
    <property type="project" value="UniProtKB-KW"/>
</dbReference>
<keyword evidence="3" id="KW-0547">Nucleotide-binding</keyword>
<dbReference type="HOGENOM" id="CLU_046496_2_0_9"/>
<keyword evidence="2" id="KW-0808">Transferase</keyword>
<dbReference type="AlphaFoldDB" id="A0A078KR23"/>
<dbReference type="Pfam" id="PF08543">
    <property type="entry name" value="Phos_pyr_kin"/>
    <property type="match status" value="1"/>
</dbReference>
<dbReference type="GO" id="GO:0005829">
    <property type="term" value="C:cytosol"/>
    <property type="evidence" value="ECO:0007669"/>
    <property type="project" value="TreeGrafter"/>
</dbReference>
<keyword evidence="5" id="KW-0067">ATP-binding</keyword>
<organism evidence="8 9">
    <name type="scientific">[Clostridium] cellulosi</name>
    <dbReference type="NCBI Taxonomy" id="29343"/>
    <lineage>
        <taxon>Bacteria</taxon>
        <taxon>Bacillati</taxon>
        <taxon>Bacillota</taxon>
        <taxon>Clostridia</taxon>
        <taxon>Eubacteriales</taxon>
        <taxon>Oscillospiraceae</taxon>
        <taxon>Oscillospiraceae incertae sedis</taxon>
    </lineage>
</organism>
<dbReference type="OrthoDB" id="9800808at2"/>
<dbReference type="EMBL" id="LM995447">
    <property type="protein sequence ID" value="CDZ24848.1"/>
    <property type="molecule type" value="Genomic_DNA"/>
</dbReference>
<evidence type="ECO:0000256" key="4">
    <source>
        <dbReference type="ARBA" id="ARBA00022777"/>
    </source>
</evidence>
<evidence type="ECO:0000313" key="8">
    <source>
        <dbReference type="EMBL" id="CDZ24848.1"/>
    </source>
</evidence>
<dbReference type="PATRIC" id="fig|29343.3.peg.1837"/>
<keyword evidence="6" id="KW-0784">Thiamine biosynthesis</keyword>
<evidence type="ECO:0000256" key="1">
    <source>
        <dbReference type="ARBA" id="ARBA00012104"/>
    </source>
</evidence>
<reference evidence="9" key="1">
    <citation type="submission" date="2014-07" db="EMBL/GenBank/DDBJ databases">
        <authorList>
            <person name="Wibberg D."/>
        </authorList>
    </citation>
    <scope>NUCLEOTIDE SEQUENCE [LARGE SCALE GENOMIC DNA]</scope>
    <source>
        <strain evidence="9">DG5</strain>
    </source>
</reference>
<dbReference type="GO" id="GO:0008972">
    <property type="term" value="F:phosphomethylpyrimidine kinase activity"/>
    <property type="evidence" value="ECO:0007669"/>
    <property type="project" value="TreeGrafter"/>
</dbReference>
<keyword evidence="9" id="KW-1185">Reference proteome</keyword>
<dbReference type="GO" id="GO:0008902">
    <property type="term" value="F:hydroxymethylpyrimidine kinase activity"/>
    <property type="evidence" value="ECO:0007669"/>
    <property type="project" value="TreeGrafter"/>
</dbReference>
<dbReference type="Gene3D" id="3.40.1190.20">
    <property type="match status" value="1"/>
</dbReference>
<evidence type="ECO:0000256" key="3">
    <source>
        <dbReference type="ARBA" id="ARBA00022741"/>
    </source>
</evidence>
<sequence length="287" mass="31173">MTNRSPRVAAIHDLSGFGRCSLAVIIPILAAMGVQTCPVPTAILSTHTGGFGYPEIRDLTDFVMPCLEHWKRLGIEFDCIYSGFLASEQQASQVGSYIEAWPNALAVVDPVMGDDGKAYRTVTPQIISQMSRLVKKADLITPNLTEACILLGENYTNEVLGRDKARSMLVRLSEKGPAYVVITGAFVVPGKISNIGYDRDHNAFWRVDCNLLPISYPGTGDIFASVLVGGLLTGDSLPIAISRASRFVEIAAATAYGYNCDPREGVMIEKSIPWLIEQNTIVGYEPL</sequence>
<evidence type="ECO:0000256" key="6">
    <source>
        <dbReference type="ARBA" id="ARBA00022977"/>
    </source>
</evidence>
<protein>
    <recommendedName>
        <fullName evidence="1">pyridoxal kinase</fullName>
        <ecNumber evidence="1">2.7.1.35</ecNumber>
    </recommendedName>
</protein>
<dbReference type="GO" id="GO:0008478">
    <property type="term" value="F:pyridoxal kinase activity"/>
    <property type="evidence" value="ECO:0007669"/>
    <property type="project" value="UniProtKB-EC"/>
</dbReference>
<dbReference type="GO" id="GO:0009443">
    <property type="term" value="P:pyridoxal 5'-phosphate salvage"/>
    <property type="evidence" value="ECO:0007669"/>
    <property type="project" value="InterPro"/>
</dbReference>
<evidence type="ECO:0000256" key="2">
    <source>
        <dbReference type="ARBA" id="ARBA00022679"/>
    </source>
</evidence>
<dbReference type="SUPFAM" id="SSF53613">
    <property type="entry name" value="Ribokinase-like"/>
    <property type="match status" value="1"/>
</dbReference>
<evidence type="ECO:0000259" key="7">
    <source>
        <dbReference type="Pfam" id="PF08543"/>
    </source>
</evidence>
<gene>
    <name evidence="8" type="ORF">CCDG5_1749</name>
</gene>
<evidence type="ECO:0000256" key="5">
    <source>
        <dbReference type="ARBA" id="ARBA00022840"/>
    </source>
</evidence>
<keyword evidence="4" id="KW-0418">Kinase</keyword>
<dbReference type="InterPro" id="IPR004625">
    <property type="entry name" value="PyrdxlKinase"/>
</dbReference>
<dbReference type="CDD" id="cd01173">
    <property type="entry name" value="pyridoxal_pyridoxamine_kinase"/>
    <property type="match status" value="1"/>
</dbReference>
<accession>A0A078KR23</accession>
<dbReference type="PANTHER" id="PTHR20858">
    <property type="entry name" value="PHOSPHOMETHYLPYRIMIDINE KINASE"/>
    <property type="match status" value="1"/>
</dbReference>
<proteinExistence type="predicted"/>
<dbReference type="NCBIfam" id="NF005491">
    <property type="entry name" value="PRK07105.1"/>
    <property type="match status" value="1"/>
</dbReference>
<dbReference type="InterPro" id="IPR029056">
    <property type="entry name" value="Ribokinase-like"/>
</dbReference>
<feature type="domain" description="Pyridoxamine kinase/Phosphomethylpyrimidine kinase" evidence="7">
    <location>
        <begin position="30"/>
        <end position="256"/>
    </location>
</feature>